<evidence type="ECO:0000313" key="8">
    <source>
        <dbReference type="Proteomes" id="UP000037696"/>
    </source>
</evidence>
<dbReference type="SMART" id="SM00066">
    <property type="entry name" value="GAL4"/>
    <property type="match status" value="1"/>
</dbReference>
<evidence type="ECO:0000256" key="3">
    <source>
        <dbReference type="ARBA" id="ARBA00023163"/>
    </source>
</evidence>
<dbReference type="PANTHER" id="PTHR37534:SF4">
    <property type="entry name" value="ZN(II)2CYS6 TRANSCRIPTION FACTOR (EUROFUNG)"/>
    <property type="match status" value="1"/>
</dbReference>
<dbReference type="GO" id="GO:0000981">
    <property type="term" value="F:DNA-binding transcription factor activity, RNA polymerase II-specific"/>
    <property type="evidence" value="ECO:0007669"/>
    <property type="project" value="InterPro"/>
</dbReference>
<keyword evidence="2" id="KW-0238">DNA-binding</keyword>
<dbReference type="AlphaFoldDB" id="A0A0M8P647"/>
<dbReference type="InterPro" id="IPR036864">
    <property type="entry name" value="Zn2-C6_fun-type_DNA-bd_sf"/>
</dbReference>
<dbReference type="EMBL" id="LHQQ01000036">
    <property type="protein sequence ID" value="KOS45938.1"/>
    <property type="molecule type" value="Genomic_DNA"/>
</dbReference>
<keyword evidence="8" id="KW-1185">Reference proteome</keyword>
<dbReference type="OrthoDB" id="4475584at2759"/>
<proteinExistence type="predicted"/>
<protein>
    <recommendedName>
        <fullName evidence="6">Zn(2)-C6 fungal-type domain-containing protein</fullName>
    </recommendedName>
</protein>
<name>A0A0M8P647_9EURO</name>
<evidence type="ECO:0000259" key="6">
    <source>
        <dbReference type="PROSITE" id="PS50048"/>
    </source>
</evidence>
<dbReference type="CDD" id="cd00067">
    <property type="entry name" value="GAL4"/>
    <property type="match status" value="1"/>
</dbReference>
<organism evidence="7 8">
    <name type="scientific">Penicillium nordicum</name>
    <dbReference type="NCBI Taxonomy" id="229535"/>
    <lineage>
        <taxon>Eukaryota</taxon>
        <taxon>Fungi</taxon>
        <taxon>Dikarya</taxon>
        <taxon>Ascomycota</taxon>
        <taxon>Pezizomycotina</taxon>
        <taxon>Eurotiomycetes</taxon>
        <taxon>Eurotiomycetidae</taxon>
        <taxon>Eurotiales</taxon>
        <taxon>Aspergillaceae</taxon>
        <taxon>Penicillium</taxon>
    </lineage>
</organism>
<dbReference type="GO" id="GO:0005634">
    <property type="term" value="C:nucleus"/>
    <property type="evidence" value="ECO:0007669"/>
    <property type="project" value="TreeGrafter"/>
</dbReference>
<dbReference type="GO" id="GO:0045944">
    <property type="term" value="P:positive regulation of transcription by RNA polymerase II"/>
    <property type="evidence" value="ECO:0007669"/>
    <property type="project" value="TreeGrafter"/>
</dbReference>
<reference evidence="7 8" key="1">
    <citation type="submission" date="2015-08" db="EMBL/GenBank/DDBJ databases">
        <title>Genome sequencing of Penicillium nordicum.</title>
        <authorList>
            <person name="Nguyen H.D."/>
            <person name="Seifert K.A."/>
        </authorList>
    </citation>
    <scope>NUCLEOTIDE SEQUENCE [LARGE SCALE GENOMIC DNA]</scope>
    <source>
        <strain evidence="7 8">DAOMC 185683</strain>
    </source>
</reference>
<evidence type="ECO:0000313" key="7">
    <source>
        <dbReference type="EMBL" id="KOS45938.1"/>
    </source>
</evidence>
<keyword evidence="3" id="KW-0804">Transcription</keyword>
<evidence type="ECO:0000256" key="1">
    <source>
        <dbReference type="ARBA" id="ARBA00023015"/>
    </source>
</evidence>
<feature type="compositionally biased region" description="Basic and acidic residues" evidence="5">
    <location>
        <begin position="163"/>
        <end position="178"/>
    </location>
</feature>
<feature type="domain" description="Zn(2)-C6 fungal-type" evidence="6">
    <location>
        <begin position="95"/>
        <end position="125"/>
    </location>
</feature>
<sequence length="313" mass="34913">MDTNSTPNQAISLGNISLETMENVISEDVVLGSLTGKGLEVKAIQYNDMLLRDLGLNPHRLGALFSQCPPTAPGVFDYTAMNRQKQTRLTRCRTGCMRCRVRRRKCDEGKPRCRNCIDRNFQCQYGPQLTFLAKNAHTVQALEVQTQSASYDAIQFVTEEAPKDCDQTEDHTLDETSSHIDATPQQQQADHSTPTHARHEDAPFWPELTPHTADNENYRFLNDKDESAVAGLLALGMNEPDLGLSPTRVVLKTPMISSNPLYQSPLTLQSIQPPPGSTLETLSSTEIQGLLRHYRYKLACWVSFSNFPSAAQC</sequence>
<dbReference type="PROSITE" id="PS00463">
    <property type="entry name" value="ZN2_CY6_FUNGAL_1"/>
    <property type="match status" value="1"/>
</dbReference>
<dbReference type="PANTHER" id="PTHR37534">
    <property type="entry name" value="TRANSCRIPTIONAL ACTIVATOR PROTEIN UGA3"/>
    <property type="match status" value="1"/>
</dbReference>
<keyword evidence="4" id="KW-0539">Nucleus</keyword>
<dbReference type="Proteomes" id="UP000037696">
    <property type="component" value="Unassembled WGS sequence"/>
</dbReference>
<evidence type="ECO:0000256" key="2">
    <source>
        <dbReference type="ARBA" id="ARBA00023125"/>
    </source>
</evidence>
<dbReference type="Pfam" id="PF00172">
    <property type="entry name" value="Zn_clus"/>
    <property type="match status" value="1"/>
</dbReference>
<feature type="region of interest" description="Disordered" evidence="5">
    <location>
        <begin position="163"/>
        <end position="209"/>
    </location>
</feature>
<dbReference type="PROSITE" id="PS50048">
    <property type="entry name" value="ZN2_CY6_FUNGAL_2"/>
    <property type="match status" value="1"/>
</dbReference>
<feature type="compositionally biased region" description="Polar residues" evidence="5">
    <location>
        <begin position="179"/>
        <end position="195"/>
    </location>
</feature>
<dbReference type="GO" id="GO:0000976">
    <property type="term" value="F:transcription cis-regulatory region binding"/>
    <property type="evidence" value="ECO:0007669"/>
    <property type="project" value="TreeGrafter"/>
</dbReference>
<dbReference type="Gene3D" id="4.10.240.10">
    <property type="entry name" value="Zn(2)-C6 fungal-type DNA-binding domain"/>
    <property type="match status" value="1"/>
</dbReference>
<gene>
    <name evidence="7" type="ORF">ACN38_g3126</name>
</gene>
<keyword evidence="1" id="KW-0805">Transcription regulation</keyword>
<evidence type="ECO:0000256" key="4">
    <source>
        <dbReference type="ARBA" id="ARBA00023242"/>
    </source>
</evidence>
<evidence type="ECO:0000256" key="5">
    <source>
        <dbReference type="SAM" id="MobiDB-lite"/>
    </source>
</evidence>
<dbReference type="GO" id="GO:0008270">
    <property type="term" value="F:zinc ion binding"/>
    <property type="evidence" value="ECO:0007669"/>
    <property type="project" value="InterPro"/>
</dbReference>
<accession>A0A0M8P647</accession>
<dbReference type="InterPro" id="IPR001138">
    <property type="entry name" value="Zn2Cys6_DnaBD"/>
</dbReference>
<dbReference type="SUPFAM" id="SSF57701">
    <property type="entry name" value="Zn2/Cys6 DNA-binding domain"/>
    <property type="match status" value="1"/>
</dbReference>
<comment type="caution">
    <text evidence="7">The sequence shown here is derived from an EMBL/GenBank/DDBJ whole genome shotgun (WGS) entry which is preliminary data.</text>
</comment>